<protein>
    <submittedName>
        <fullName evidence="1">Uncharacterized protein</fullName>
    </submittedName>
</protein>
<feature type="non-terminal residue" evidence="1">
    <location>
        <position position="84"/>
    </location>
</feature>
<gene>
    <name evidence="1" type="ORF">HAX54_030552</name>
</gene>
<accession>A0ABS8VAX5</accession>
<evidence type="ECO:0000313" key="2">
    <source>
        <dbReference type="Proteomes" id="UP000823775"/>
    </source>
</evidence>
<reference evidence="1 2" key="1">
    <citation type="journal article" date="2021" name="BMC Genomics">
        <title>Datura genome reveals duplications of psychoactive alkaloid biosynthetic genes and high mutation rate following tissue culture.</title>
        <authorList>
            <person name="Rajewski A."/>
            <person name="Carter-House D."/>
            <person name="Stajich J."/>
            <person name="Litt A."/>
        </authorList>
    </citation>
    <scope>NUCLEOTIDE SEQUENCE [LARGE SCALE GENOMIC DNA]</scope>
    <source>
        <strain evidence="1">AR-01</strain>
    </source>
</reference>
<organism evidence="1 2">
    <name type="scientific">Datura stramonium</name>
    <name type="common">Jimsonweed</name>
    <name type="synonym">Common thornapple</name>
    <dbReference type="NCBI Taxonomy" id="4076"/>
    <lineage>
        <taxon>Eukaryota</taxon>
        <taxon>Viridiplantae</taxon>
        <taxon>Streptophyta</taxon>
        <taxon>Embryophyta</taxon>
        <taxon>Tracheophyta</taxon>
        <taxon>Spermatophyta</taxon>
        <taxon>Magnoliopsida</taxon>
        <taxon>eudicotyledons</taxon>
        <taxon>Gunneridae</taxon>
        <taxon>Pentapetalae</taxon>
        <taxon>asterids</taxon>
        <taxon>lamiids</taxon>
        <taxon>Solanales</taxon>
        <taxon>Solanaceae</taxon>
        <taxon>Solanoideae</taxon>
        <taxon>Datureae</taxon>
        <taxon>Datura</taxon>
    </lineage>
</organism>
<name>A0ABS8VAX5_DATST</name>
<sequence>MGLNGLIHKKRPSMLRKTGLLRDAFHLSAPTICDTIFELGLGYVLVEPEECNLTLVREFYTNLDTSFGESTKVKIRGQMVHFSA</sequence>
<comment type="caution">
    <text evidence="1">The sequence shown here is derived from an EMBL/GenBank/DDBJ whole genome shotgun (WGS) entry which is preliminary data.</text>
</comment>
<dbReference type="Proteomes" id="UP000823775">
    <property type="component" value="Unassembled WGS sequence"/>
</dbReference>
<proteinExistence type="predicted"/>
<dbReference type="EMBL" id="JACEIK010003834">
    <property type="protein sequence ID" value="MCD9643254.1"/>
    <property type="molecule type" value="Genomic_DNA"/>
</dbReference>
<evidence type="ECO:0000313" key="1">
    <source>
        <dbReference type="EMBL" id="MCD9643254.1"/>
    </source>
</evidence>
<keyword evidence="2" id="KW-1185">Reference proteome</keyword>